<sequence>MLWVKKLSTILLTYINHTLHINMIKSISFILAILLGIGLFWAIKHKAREIECYDRCSFKHGLALTQAHTIYSVDLQDPEQAPLDIRDSVMRGYRLIMNTPHYAPEYVKNQLSCTNCHFLGGDTLGGKNGGIALIGVTTSYPRFSKRDNREISIEERIDNCFQRSMNGVSLPKNSQHMKDIVTYLQWISKEVEHIKDIPWLGLKFLKSEYKGNSQKGEKLYISYCASCHKENGEGGATLTALEGKSIPPLWGPQSFNDGAGMTRLDMLSSFIYWNMPYQDASLPEDEAIDIAAYIIKQKRPQFQRS</sequence>
<dbReference type="EMBL" id="JSAN01000061">
    <property type="protein sequence ID" value="KIC72175.1"/>
    <property type="molecule type" value="Genomic_DNA"/>
</dbReference>
<feature type="domain" description="Cytochrome c" evidence="6">
    <location>
        <begin position="211"/>
        <end position="298"/>
    </location>
</feature>
<evidence type="ECO:0000313" key="7">
    <source>
        <dbReference type="EMBL" id="KIC72175.1"/>
    </source>
</evidence>
<evidence type="ECO:0000256" key="5">
    <source>
        <dbReference type="SAM" id="Phobius"/>
    </source>
</evidence>
<dbReference type="PROSITE" id="PS51007">
    <property type="entry name" value="CYTC"/>
    <property type="match status" value="2"/>
</dbReference>
<proteinExistence type="predicted"/>
<dbReference type="Proteomes" id="UP000031465">
    <property type="component" value="Unassembled WGS sequence"/>
</dbReference>
<dbReference type="InterPro" id="IPR051459">
    <property type="entry name" value="Cytochrome_c-type_DH"/>
</dbReference>
<dbReference type="GO" id="GO:0020037">
    <property type="term" value="F:heme binding"/>
    <property type="evidence" value="ECO:0007669"/>
    <property type="project" value="InterPro"/>
</dbReference>
<feature type="domain" description="Cytochrome c" evidence="6">
    <location>
        <begin position="87"/>
        <end position="188"/>
    </location>
</feature>
<evidence type="ECO:0000256" key="3">
    <source>
        <dbReference type="ARBA" id="ARBA00023004"/>
    </source>
</evidence>
<name>A0A0C1JLN1_9BACT</name>
<dbReference type="GO" id="GO:0009055">
    <property type="term" value="F:electron transfer activity"/>
    <property type="evidence" value="ECO:0007669"/>
    <property type="project" value="InterPro"/>
</dbReference>
<evidence type="ECO:0000313" key="8">
    <source>
        <dbReference type="Proteomes" id="UP000031465"/>
    </source>
</evidence>
<dbReference type="Gene3D" id="1.10.760.10">
    <property type="entry name" value="Cytochrome c-like domain"/>
    <property type="match status" value="2"/>
</dbReference>
<evidence type="ECO:0000256" key="1">
    <source>
        <dbReference type="ARBA" id="ARBA00022617"/>
    </source>
</evidence>
<keyword evidence="5" id="KW-1133">Transmembrane helix</keyword>
<dbReference type="PANTHER" id="PTHR35008">
    <property type="entry name" value="BLL4482 PROTEIN-RELATED"/>
    <property type="match status" value="1"/>
</dbReference>
<keyword evidence="2 4" id="KW-0479">Metal-binding</keyword>
<keyword evidence="5" id="KW-0812">Transmembrane</keyword>
<organism evidence="7 8">
    <name type="scientific">Candidatus Protochlamydia amoebophila</name>
    <dbReference type="NCBI Taxonomy" id="362787"/>
    <lineage>
        <taxon>Bacteria</taxon>
        <taxon>Pseudomonadati</taxon>
        <taxon>Chlamydiota</taxon>
        <taxon>Chlamydiia</taxon>
        <taxon>Parachlamydiales</taxon>
        <taxon>Parachlamydiaceae</taxon>
        <taxon>Candidatus Protochlamydia</taxon>
    </lineage>
</organism>
<evidence type="ECO:0000256" key="4">
    <source>
        <dbReference type="PROSITE-ProRule" id="PRU00433"/>
    </source>
</evidence>
<keyword evidence="5" id="KW-0472">Membrane</keyword>
<dbReference type="InterPro" id="IPR036909">
    <property type="entry name" value="Cyt_c-like_dom_sf"/>
</dbReference>
<comment type="caution">
    <text evidence="7">The sequence shown here is derived from an EMBL/GenBank/DDBJ whole genome shotgun (WGS) entry which is preliminary data.</text>
</comment>
<reference evidence="7 8" key="1">
    <citation type="journal article" date="2014" name="Mol. Biol. Evol.">
        <title>Massive expansion of Ubiquitination-related gene families within the Chlamydiae.</title>
        <authorList>
            <person name="Domman D."/>
            <person name="Collingro A."/>
            <person name="Lagkouvardos I."/>
            <person name="Gehre L."/>
            <person name="Weinmaier T."/>
            <person name="Rattei T."/>
            <person name="Subtil A."/>
            <person name="Horn M."/>
        </authorList>
    </citation>
    <scope>NUCLEOTIDE SEQUENCE [LARGE SCALE GENOMIC DNA]</scope>
    <source>
        <strain evidence="7 8">EI2</strain>
    </source>
</reference>
<protein>
    <recommendedName>
        <fullName evidence="6">Cytochrome c domain-containing protein</fullName>
    </recommendedName>
</protein>
<dbReference type="GO" id="GO:0046872">
    <property type="term" value="F:metal ion binding"/>
    <property type="evidence" value="ECO:0007669"/>
    <property type="project" value="UniProtKB-KW"/>
</dbReference>
<evidence type="ECO:0000259" key="6">
    <source>
        <dbReference type="PROSITE" id="PS51007"/>
    </source>
</evidence>
<keyword evidence="1 4" id="KW-0349">Heme</keyword>
<dbReference type="SUPFAM" id="SSF46626">
    <property type="entry name" value="Cytochrome c"/>
    <property type="match status" value="2"/>
</dbReference>
<feature type="transmembrane region" description="Helical" evidence="5">
    <location>
        <begin position="20"/>
        <end position="43"/>
    </location>
</feature>
<accession>A0A0C1JLN1</accession>
<dbReference type="AlphaFoldDB" id="A0A0C1JLN1"/>
<dbReference type="InterPro" id="IPR009056">
    <property type="entry name" value="Cyt_c-like_dom"/>
</dbReference>
<keyword evidence="3 4" id="KW-0408">Iron</keyword>
<dbReference type="Pfam" id="PF21342">
    <property type="entry name" value="SoxA-TsdA_cyt-c"/>
    <property type="match status" value="1"/>
</dbReference>
<evidence type="ECO:0000256" key="2">
    <source>
        <dbReference type="ARBA" id="ARBA00022723"/>
    </source>
</evidence>
<dbReference type="PATRIC" id="fig|362787.3.peg.986"/>
<dbReference type="Pfam" id="PF13442">
    <property type="entry name" value="Cytochrome_CBB3"/>
    <property type="match status" value="1"/>
</dbReference>
<gene>
    <name evidence="7" type="ORF">DB44_CO00450</name>
</gene>
<dbReference type="PANTHER" id="PTHR35008:SF4">
    <property type="entry name" value="BLL4482 PROTEIN"/>
    <property type="match status" value="1"/>
</dbReference>